<dbReference type="PANTHER" id="PTHR43395">
    <property type="entry name" value="SENSOR HISTIDINE KINASE CHEA"/>
    <property type="match status" value="1"/>
</dbReference>
<keyword evidence="5" id="KW-0808">Transferase</keyword>
<dbReference type="EC" id="2.7.13.3" evidence="3"/>
<evidence type="ECO:0000313" key="14">
    <source>
        <dbReference type="Proteomes" id="UP000199645"/>
    </source>
</evidence>
<dbReference type="InterPro" id="IPR002545">
    <property type="entry name" value="CheW-lke_dom"/>
</dbReference>
<evidence type="ECO:0000259" key="12">
    <source>
        <dbReference type="PROSITE" id="PS50894"/>
    </source>
</evidence>
<dbReference type="InterPro" id="IPR036890">
    <property type="entry name" value="HATPase_C_sf"/>
</dbReference>
<keyword evidence="6 13" id="KW-0418">Kinase</keyword>
<feature type="modified residue" description="Phosphohistidine" evidence="8">
    <location>
        <position position="47"/>
    </location>
</feature>
<dbReference type="OrthoDB" id="9803176at2"/>
<dbReference type="SUPFAM" id="SSF47226">
    <property type="entry name" value="Histidine-containing phosphotransfer domain, HPT domain"/>
    <property type="match status" value="1"/>
</dbReference>
<organism evidence="13 14">
    <name type="scientific">Actinoplanes philippinensis</name>
    <dbReference type="NCBI Taxonomy" id="35752"/>
    <lineage>
        <taxon>Bacteria</taxon>
        <taxon>Bacillati</taxon>
        <taxon>Actinomycetota</taxon>
        <taxon>Actinomycetes</taxon>
        <taxon>Micromonosporales</taxon>
        <taxon>Micromonosporaceae</taxon>
        <taxon>Actinoplanes</taxon>
    </lineage>
</organism>
<dbReference type="CDD" id="cd00088">
    <property type="entry name" value="HPT"/>
    <property type="match status" value="1"/>
</dbReference>
<keyword evidence="14" id="KW-1185">Reference proteome</keyword>
<comment type="subcellular location">
    <subcellularLocation>
        <location evidence="2">Cell membrane</location>
    </subcellularLocation>
</comment>
<dbReference type="InterPro" id="IPR004358">
    <property type="entry name" value="Sig_transdc_His_kin-like_C"/>
</dbReference>
<evidence type="ECO:0000259" key="10">
    <source>
        <dbReference type="PROSITE" id="PS50109"/>
    </source>
</evidence>
<dbReference type="CDD" id="cd16916">
    <property type="entry name" value="HATPase_CheA-like"/>
    <property type="match status" value="1"/>
</dbReference>
<dbReference type="InterPro" id="IPR037257">
    <property type="entry name" value="T2SS_E_N_sf"/>
</dbReference>
<dbReference type="SUPFAM" id="SSF47384">
    <property type="entry name" value="Homodimeric domain of signal transducing histidine kinase"/>
    <property type="match status" value="1"/>
</dbReference>
<dbReference type="InterPro" id="IPR004105">
    <property type="entry name" value="CheA-like_dim"/>
</dbReference>
<evidence type="ECO:0000256" key="9">
    <source>
        <dbReference type="SAM" id="MobiDB-lite"/>
    </source>
</evidence>
<dbReference type="Pfam" id="PF01627">
    <property type="entry name" value="Hpt"/>
    <property type="match status" value="1"/>
</dbReference>
<feature type="domain" description="CheW-like" evidence="11">
    <location>
        <begin position="644"/>
        <end position="775"/>
    </location>
</feature>
<reference evidence="13 14" key="1">
    <citation type="submission" date="2016-10" db="EMBL/GenBank/DDBJ databases">
        <authorList>
            <person name="de Groot N.N."/>
        </authorList>
    </citation>
    <scope>NUCLEOTIDE SEQUENCE [LARGE SCALE GENOMIC DNA]</scope>
    <source>
        <strain evidence="13 14">DSM 43019</strain>
    </source>
</reference>
<dbReference type="Gene3D" id="1.10.287.560">
    <property type="entry name" value="Histidine kinase CheA-like, homodimeric domain"/>
    <property type="match status" value="1"/>
</dbReference>
<dbReference type="PRINTS" id="PR00344">
    <property type="entry name" value="BCTRLSENSOR"/>
</dbReference>
<dbReference type="CDD" id="cd00731">
    <property type="entry name" value="CheA_reg"/>
    <property type="match status" value="1"/>
</dbReference>
<dbReference type="SMART" id="SM00073">
    <property type="entry name" value="HPT"/>
    <property type="match status" value="1"/>
</dbReference>
<dbReference type="Pfam" id="PF02895">
    <property type="entry name" value="H-kinase_dim"/>
    <property type="match status" value="1"/>
</dbReference>
<dbReference type="GO" id="GO:0000155">
    <property type="term" value="F:phosphorelay sensor kinase activity"/>
    <property type="evidence" value="ECO:0007669"/>
    <property type="project" value="InterPro"/>
</dbReference>
<evidence type="ECO:0000259" key="11">
    <source>
        <dbReference type="PROSITE" id="PS50851"/>
    </source>
</evidence>
<feature type="domain" description="Histidine kinase" evidence="10">
    <location>
        <begin position="279"/>
        <end position="488"/>
    </location>
</feature>
<dbReference type="Gene3D" id="1.20.120.160">
    <property type="entry name" value="HPT domain"/>
    <property type="match status" value="1"/>
</dbReference>
<accession>A0A1I2JE62</accession>
<dbReference type="InterPro" id="IPR036061">
    <property type="entry name" value="CheW-like_dom_sf"/>
</dbReference>
<dbReference type="InterPro" id="IPR003594">
    <property type="entry name" value="HATPase_dom"/>
</dbReference>
<evidence type="ECO:0000256" key="6">
    <source>
        <dbReference type="ARBA" id="ARBA00022777"/>
    </source>
</evidence>
<keyword evidence="4 8" id="KW-0597">Phosphoprotein</keyword>
<dbReference type="PROSITE" id="PS50109">
    <property type="entry name" value="HIS_KIN"/>
    <property type="match status" value="1"/>
</dbReference>
<dbReference type="RefSeq" id="WP_093619554.1">
    <property type="nucleotide sequence ID" value="NZ_BOMT01000067.1"/>
</dbReference>
<dbReference type="GO" id="GO:0006935">
    <property type="term" value="P:chemotaxis"/>
    <property type="evidence" value="ECO:0007669"/>
    <property type="project" value="InterPro"/>
</dbReference>
<dbReference type="Pfam" id="PF02518">
    <property type="entry name" value="HATPase_c"/>
    <property type="match status" value="1"/>
</dbReference>
<dbReference type="FunFam" id="3.30.565.10:FF:000016">
    <property type="entry name" value="Chemotaxis protein CheA, putative"/>
    <property type="match status" value="1"/>
</dbReference>
<dbReference type="InterPro" id="IPR008207">
    <property type="entry name" value="Sig_transdc_His_kin_Hpt_dom"/>
</dbReference>
<evidence type="ECO:0000256" key="5">
    <source>
        <dbReference type="ARBA" id="ARBA00022679"/>
    </source>
</evidence>
<dbReference type="GO" id="GO:0005886">
    <property type="term" value="C:plasma membrane"/>
    <property type="evidence" value="ECO:0007669"/>
    <property type="project" value="UniProtKB-SubCell"/>
</dbReference>
<dbReference type="EMBL" id="FONV01000012">
    <property type="protein sequence ID" value="SFF53142.1"/>
    <property type="molecule type" value="Genomic_DNA"/>
</dbReference>
<dbReference type="PROSITE" id="PS50894">
    <property type="entry name" value="HPT"/>
    <property type="match status" value="1"/>
</dbReference>
<evidence type="ECO:0000256" key="7">
    <source>
        <dbReference type="ARBA" id="ARBA00023012"/>
    </source>
</evidence>
<dbReference type="STRING" id="35752.SAMN05421541_112224"/>
<evidence type="ECO:0000256" key="4">
    <source>
        <dbReference type="ARBA" id="ARBA00022553"/>
    </source>
</evidence>
<dbReference type="Gene3D" id="2.30.30.40">
    <property type="entry name" value="SH3 Domains"/>
    <property type="match status" value="1"/>
</dbReference>
<dbReference type="InterPro" id="IPR036097">
    <property type="entry name" value="HisK_dim/P_sf"/>
</dbReference>
<name>A0A1I2JE62_9ACTN</name>
<dbReference type="Proteomes" id="UP000199645">
    <property type="component" value="Unassembled WGS sequence"/>
</dbReference>
<proteinExistence type="predicted"/>
<dbReference type="SUPFAM" id="SSF160246">
    <property type="entry name" value="EspE N-terminal domain-like"/>
    <property type="match status" value="1"/>
</dbReference>
<dbReference type="SMART" id="SM01231">
    <property type="entry name" value="H-kinase_dim"/>
    <property type="match status" value="1"/>
</dbReference>
<feature type="region of interest" description="Disordered" evidence="9">
    <location>
        <begin position="131"/>
        <end position="176"/>
    </location>
</feature>
<dbReference type="AlphaFoldDB" id="A0A1I2JE62"/>
<dbReference type="InterPro" id="IPR037006">
    <property type="entry name" value="CheA-like_homodim_sf"/>
</dbReference>
<dbReference type="PROSITE" id="PS50851">
    <property type="entry name" value="CHEW"/>
    <property type="match status" value="2"/>
</dbReference>
<dbReference type="InterPro" id="IPR005467">
    <property type="entry name" value="His_kinase_dom"/>
</dbReference>
<dbReference type="GO" id="GO:0005737">
    <property type="term" value="C:cytoplasm"/>
    <property type="evidence" value="ECO:0007669"/>
    <property type="project" value="InterPro"/>
</dbReference>
<dbReference type="SUPFAM" id="SSF50341">
    <property type="entry name" value="CheW-like"/>
    <property type="match status" value="2"/>
</dbReference>
<dbReference type="SMART" id="SM00260">
    <property type="entry name" value="CheW"/>
    <property type="match status" value="2"/>
</dbReference>
<evidence type="ECO:0000256" key="3">
    <source>
        <dbReference type="ARBA" id="ARBA00012438"/>
    </source>
</evidence>
<keyword evidence="7" id="KW-0902">Two-component regulatory system</keyword>
<dbReference type="InterPro" id="IPR036641">
    <property type="entry name" value="HPT_dom_sf"/>
</dbReference>
<dbReference type="Gene3D" id="2.40.50.180">
    <property type="entry name" value="CheA-289, Domain 4"/>
    <property type="match status" value="1"/>
</dbReference>
<dbReference type="PANTHER" id="PTHR43395:SF1">
    <property type="entry name" value="CHEMOTAXIS PROTEIN CHEA"/>
    <property type="match status" value="1"/>
</dbReference>
<evidence type="ECO:0000256" key="8">
    <source>
        <dbReference type="PROSITE-ProRule" id="PRU00110"/>
    </source>
</evidence>
<dbReference type="Pfam" id="PF01584">
    <property type="entry name" value="CheW"/>
    <property type="match status" value="2"/>
</dbReference>
<feature type="domain" description="HPt" evidence="12">
    <location>
        <begin position="1"/>
        <end position="104"/>
    </location>
</feature>
<evidence type="ECO:0000256" key="1">
    <source>
        <dbReference type="ARBA" id="ARBA00000085"/>
    </source>
</evidence>
<sequence>MEDLGEIVGEFLMESHENLDQIDRDLVSLEQEPGSRDLISRIFRAIHTIKGTSGFLAFSRLEKLAHAGESLLSRLRDGVQPVTPETITVLLLCIDGVRSILSSIEENGSEAEVDIESMIVRIKAQMDAPTDAAAPAAEAAPAEAAPAEGGPAAEAPVSVEHEAPAARPAPEPVTDQRQPLGQMLVDAGAAQASDVASALQQQIEGDERKLGTILLEEGKAAPTAVSEALQSQAPKRSIADSAIRVDVDLLDTLMNMVGELVLARNQLVRGVMEIGDSGLVRSAQRLGMITSELQEGIMKTRMQPIEHIWSKLPRVVRDLSNSLGKQVALVMEGKETELDRSLLEAVKDPLTHLVRNAVDHGIEEPERRIAAGKDPEGTLTLRAYHEGGHVAVEVADNGAGLNVERIAQKAVENGLLRPEQIPNMDKRDIMAMVFQPGFSTAAKVTNVSGRGVGMDVVKTNIENIGGAVSVDSTPGEGTVWRLTIPLTLAIIQALTVDCADQRYVVPQVAVLELVFIDGNTTKVEYASGAPVYRLRGKLLPLVRLDRALGLEVGGDQGVYIMVLQADGRRFGLVVDRVLNTEEVVVKALNTRFKDIGLYAGATILGDGKVGLILDVSSLARRSHLAVDSERETVSDKRGQQGGGTERLLVTAVGERRVAIPLDTVTRLEEFPRDRIEHAGSREVVQYRGQILPLVRLSHLLGAYGEELEGDTVSVVVYSEGGKSVALVVDRIVDIAENSTTARRDAEEDGLVGTAVIQQRVTELLDVRRAILAADPNFYSDSMDDMLVEA</sequence>
<dbReference type="InterPro" id="IPR051315">
    <property type="entry name" value="Bact_Chemotaxis_CheA"/>
</dbReference>
<dbReference type="SMART" id="SM00387">
    <property type="entry name" value="HATPase_c"/>
    <property type="match status" value="1"/>
</dbReference>
<feature type="compositionally biased region" description="Low complexity" evidence="9">
    <location>
        <begin position="132"/>
        <end position="156"/>
    </location>
</feature>
<dbReference type="Gene3D" id="3.30.565.10">
    <property type="entry name" value="Histidine kinase-like ATPase, C-terminal domain"/>
    <property type="match status" value="1"/>
</dbReference>
<evidence type="ECO:0000313" key="13">
    <source>
        <dbReference type="EMBL" id="SFF53142.1"/>
    </source>
</evidence>
<gene>
    <name evidence="13" type="ORF">SAMN05421541_112224</name>
</gene>
<feature type="domain" description="CheW-like" evidence="11">
    <location>
        <begin position="490"/>
        <end position="624"/>
    </location>
</feature>
<protein>
    <recommendedName>
        <fullName evidence="3">histidine kinase</fullName>
        <ecNumber evidence="3">2.7.13.3</ecNumber>
    </recommendedName>
</protein>
<dbReference type="SUPFAM" id="SSF55874">
    <property type="entry name" value="ATPase domain of HSP90 chaperone/DNA topoisomerase II/histidine kinase"/>
    <property type="match status" value="1"/>
</dbReference>
<evidence type="ECO:0000256" key="2">
    <source>
        <dbReference type="ARBA" id="ARBA00004236"/>
    </source>
</evidence>
<comment type="catalytic activity">
    <reaction evidence="1">
        <text>ATP + protein L-histidine = ADP + protein N-phospho-L-histidine.</text>
        <dbReference type="EC" id="2.7.13.3"/>
    </reaction>
</comment>